<dbReference type="InterPro" id="IPR011008">
    <property type="entry name" value="Dimeric_a/b-barrel"/>
</dbReference>
<dbReference type="SUPFAM" id="SSF54909">
    <property type="entry name" value="Dimeric alpha+beta barrel"/>
    <property type="match status" value="1"/>
</dbReference>
<evidence type="ECO:0000256" key="1">
    <source>
        <dbReference type="ARBA" id="ARBA00007689"/>
    </source>
</evidence>
<dbReference type="Proteomes" id="UP000638981">
    <property type="component" value="Unassembled WGS sequence"/>
</dbReference>
<dbReference type="InterPro" id="IPR051807">
    <property type="entry name" value="Sec-metab_biosynth-assoc"/>
</dbReference>
<dbReference type="PANTHER" id="PTHR33606:SF3">
    <property type="entry name" value="PROTEIN YCII"/>
    <property type="match status" value="1"/>
</dbReference>
<reference evidence="3" key="2">
    <citation type="submission" date="2020-09" db="EMBL/GenBank/DDBJ databases">
        <authorList>
            <person name="Sun Q."/>
            <person name="Kim S."/>
        </authorList>
    </citation>
    <scope>NUCLEOTIDE SEQUENCE</scope>
    <source>
        <strain evidence="3">KCTC 23310</strain>
    </source>
</reference>
<dbReference type="InterPro" id="IPR005545">
    <property type="entry name" value="YCII"/>
</dbReference>
<comment type="caution">
    <text evidence="3">The sequence shown here is derived from an EMBL/GenBank/DDBJ whole genome shotgun (WGS) entry which is preliminary data.</text>
</comment>
<gene>
    <name evidence="3" type="ORF">GCM10007315_12350</name>
</gene>
<dbReference type="AlphaFoldDB" id="A0A918TJU5"/>
<sequence length="91" mass="9594">MPLFALICEDKPGHLATRMENRPAHLDHIKNSGVVAMAGPTLDGEGQMNGSIVVLDVADRAAAAAWAVADPYAKAGLFANVAIKEWKKVIG</sequence>
<organism evidence="3 4">
    <name type="scientific">Neogemmobacter tilapiae</name>
    <dbReference type="NCBI Taxonomy" id="875041"/>
    <lineage>
        <taxon>Bacteria</taxon>
        <taxon>Pseudomonadati</taxon>
        <taxon>Pseudomonadota</taxon>
        <taxon>Alphaproteobacteria</taxon>
        <taxon>Rhodobacterales</taxon>
        <taxon>Paracoccaceae</taxon>
        <taxon>Neogemmobacter</taxon>
    </lineage>
</organism>
<keyword evidence="4" id="KW-1185">Reference proteome</keyword>
<reference evidence="3" key="1">
    <citation type="journal article" date="2014" name="Int. J. Syst. Evol. Microbiol.">
        <title>Complete genome sequence of Corynebacterium casei LMG S-19264T (=DSM 44701T), isolated from a smear-ripened cheese.</title>
        <authorList>
            <consortium name="US DOE Joint Genome Institute (JGI-PGF)"/>
            <person name="Walter F."/>
            <person name="Albersmeier A."/>
            <person name="Kalinowski J."/>
            <person name="Ruckert C."/>
        </authorList>
    </citation>
    <scope>NUCLEOTIDE SEQUENCE</scope>
    <source>
        <strain evidence="3">KCTC 23310</strain>
    </source>
</reference>
<evidence type="ECO:0000313" key="4">
    <source>
        <dbReference type="Proteomes" id="UP000638981"/>
    </source>
</evidence>
<proteinExistence type="inferred from homology"/>
<accession>A0A918TJU5</accession>
<dbReference type="EMBL" id="BMYJ01000003">
    <property type="protein sequence ID" value="GHC51475.1"/>
    <property type="molecule type" value="Genomic_DNA"/>
</dbReference>
<name>A0A918TJU5_9RHOB</name>
<feature type="domain" description="YCII-related" evidence="2">
    <location>
        <begin position="3"/>
        <end position="87"/>
    </location>
</feature>
<evidence type="ECO:0000259" key="2">
    <source>
        <dbReference type="Pfam" id="PF03795"/>
    </source>
</evidence>
<dbReference type="RefSeq" id="WP_189410752.1">
    <property type="nucleotide sequence ID" value="NZ_BMYJ01000003.1"/>
</dbReference>
<dbReference type="PANTHER" id="PTHR33606">
    <property type="entry name" value="PROTEIN YCII"/>
    <property type="match status" value="1"/>
</dbReference>
<dbReference type="Pfam" id="PF03795">
    <property type="entry name" value="YCII"/>
    <property type="match status" value="1"/>
</dbReference>
<protein>
    <recommendedName>
        <fullName evidence="2">YCII-related domain-containing protein</fullName>
    </recommendedName>
</protein>
<comment type="similarity">
    <text evidence="1">Belongs to the YciI family.</text>
</comment>
<evidence type="ECO:0000313" key="3">
    <source>
        <dbReference type="EMBL" id="GHC51475.1"/>
    </source>
</evidence>
<dbReference type="Gene3D" id="3.30.70.1060">
    <property type="entry name" value="Dimeric alpha+beta barrel"/>
    <property type="match status" value="1"/>
</dbReference>